<evidence type="ECO:0000313" key="2">
    <source>
        <dbReference type="Proteomes" id="UP000595197"/>
    </source>
</evidence>
<dbReference type="EMBL" id="CP067420">
    <property type="protein sequence ID" value="QQP89049.1"/>
    <property type="molecule type" value="Genomic_DNA"/>
</dbReference>
<gene>
    <name evidence="1" type="ORF">IGS68_24095</name>
</gene>
<proteinExistence type="predicted"/>
<dbReference type="Gene3D" id="3.40.50.2300">
    <property type="match status" value="1"/>
</dbReference>
<evidence type="ECO:0000313" key="1">
    <source>
        <dbReference type="EMBL" id="QQP89049.1"/>
    </source>
</evidence>
<protein>
    <recommendedName>
        <fullName evidence="3">Response regulator receiver domain-containing protein</fullName>
    </recommendedName>
</protein>
<organism evidence="1 2">
    <name type="scientific">Skermanella cutis</name>
    <dbReference type="NCBI Taxonomy" id="2775420"/>
    <lineage>
        <taxon>Bacteria</taxon>
        <taxon>Pseudomonadati</taxon>
        <taxon>Pseudomonadota</taxon>
        <taxon>Alphaproteobacteria</taxon>
        <taxon>Rhodospirillales</taxon>
        <taxon>Azospirillaceae</taxon>
        <taxon>Skermanella</taxon>
    </lineage>
</organism>
<evidence type="ECO:0008006" key="3">
    <source>
        <dbReference type="Google" id="ProtNLM"/>
    </source>
</evidence>
<dbReference type="Proteomes" id="UP000595197">
    <property type="component" value="Chromosome"/>
</dbReference>
<accession>A0ABX7B3X5</accession>
<sequence>MPISATTPPHAPKAARRILVVEDETLVAMDLEDMLVSIGCEVVGPVAKVARGLVLAREEPLDGAILDINVAGELVYPIAEVLDARGIALVFASGYDRGLSVPAHLADYPRIRKPYTIQDIERLIDGFTRSG</sequence>
<keyword evidence="2" id="KW-1185">Reference proteome</keyword>
<dbReference type="RefSeq" id="WP_201074787.1">
    <property type="nucleotide sequence ID" value="NZ_CP067420.1"/>
</dbReference>
<name>A0ABX7B3X5_9PROT</name>
<reference evidence="1" key="1">
    <citation type="submission" date="2021-02" db="EMBL/GenBank/DDBJ databases">
        <title>Skermanella TT6 skin isolate.</title>
        <authorList>
            <person name="Lee K."/>
            <person name="Ganzorig M."/>
        </authorList>
    </citation>
    <scope>NUCLEOTIDE SEQUENCE</scope>
    <source>
        <strain evidence="1">TT6</strain>
    </source>
</reference>
<dbReference type="InterPro" id="IPR011006">
    <property type="entry name" value="CheY-like_superfamily"/>
</dbReference>
<dbReference type="SUPFAM" id="SSF52172">
    <property type="entry name" value="CheY-like"/>
    <property type="match status" value="1"/>
</dbReference>